<organism evidence="4 5">
    <name type="scientific">Xenorhabdus poinarii G6</name>
    <dbReference type="NCBI Taxonomy" id="1354304"/>
    <lineage>
        <taxon>Bacteria</taxon>
        <taxon>Pseudomonadati</taxon>
        <taxon>Pseudomonadota</taxon>
        <taxon>Gammaproteobacteria</taxon>
        <taxon>Enterobacterales</taxon>
        <taxon>Morganellaceae</taxon>
        <taxon>Xenorhabdus</taxon>
    </lineage>
</organism>
<keyword evidence="1 2" id="KW-0238">DNA-binding</keyword>
<sequence length="214" mass="24694">MAENNSRPRGRPAIPEQEIRRRIHEVTFLLLIHQGYSKTTLDVVAKKAGIAKKTLYRFVKNREDLLEQIVMRWEDNIIPVFEADANSAQTLIKLLKKYLTELANKSLSMEAVGLFKLLQSDFPYCEKFLAKYQQSRVESSKRILTDWLKRQYQQGLLKKMDFHITSELIISMVIAEPLRQMVLGFAPPLPETDITPRISAMISLLKNGMIEKSS</sequence>
<dbReference type="Pfam" id="PF14246">
    <property type="entry name" value="TetR_C_7"/>
    <property type="match status" value="1"/>
</dbReference>
<keyword evidence="5" id="KW-1185">Reference proteome</keyword>
<proteinExistence type="predicted"/>
<dbReference type="RefSeq" id="WP_045959504.1">
    <property type="nucleotide sequence ID" value="NZ_FO704551.1"/>
</dbReference>
<protein>
    <submittedName>
        <fullName evidence="4">Putative transcriptional regulator, TetR family</fullName>
    </submittedName>
</protein>
<dbReference type="OrthoDB" id="7584337at2"/>
<evidence type="ECO:0000259" key="3">
    <source>
        <dbReference type="PROSITE" id="PS50977"/>
    </source>
</evidence>
<dbReference type="PANTHER" id="PTHR43479:SF11">
    <property type="entry name" value="ACREF_ENVCD OPERON REPRESSOR-RELATED"/>
    <property type="match status" value="1"/>
</dbReference>
<evidence type="ECO:0000313" key="5">
    <source>
        <dbReference type="Proteomes" id="UP000032735"/>
    </source>
</evidence>
<reference evidence="4 5" key="1">
    <citation type="submission" date="2013-07" db="EMBL/GenBank/DDBJ databases">
        <authorList>
            <person name="Genoscope - CEA"/>
        </authorList>
    </citation>
    <scope>NUCLEOTIDE SEQUENCE [LARGE SCALE GENOMIC DNA]</scope>
    <source>
        <strain evidence="4 5">G6</strain>
    </source>
</reference>
<dbReference type="SUPFAM" id="SSF46689">
    <property type="entry name" value="Homeodomain-like"/>
    <property type="match status" value="1"/>
</dbReference>
<gene>
    <name evidence="4" type="ORF">XPG1_2986</name>
</gene>
<dbReference type="Proteomes" id="UP000032735">
    <property type="component" value="Chromosome"/>
</dbReference>
<dbReference type="GO" id="GO:0003677">
    <property type="term" value="F:DNA binding"/>
    <property type="evidence" value="ECO:0007669"/>
    <property type="project" value="UniProtKB-UniRule"/>
</dbReference>
<dbReference type="InterPro" id="IPR050624">
    <property type="entry name" value="HTH-type_Tx_Regulator"/>
</dbReference>
<dbReference type="InterPro" id="IPR009057">
    <property type="entry name" value="Homeodomain-like_sf"/>
</dbReference>
<dbReference type="PROSITE" id="PS50977">
    <property type="entry name" value="HTH_TETR_2"/>
    <property type="match status" value="1"/>
</dbReference>
<dbReference type="InterPro" id="IPR039536">
    <property type="entry name" value="TetR_C_Proteobacteria"/>
</dbReference>
<dbReference type="KEGG" id="xpo:XPG1_2986"/>
<accession>A0A068R5Z4</accession>
<dbReference type="HOGENOM" id="CLU_069356_27_1_6"/>
<dbReference type="Pfam" id="PF00440">
    <property type="entry name" value="TetR_N"/>
    <property type="match status" value="1"/>
</dbReference>
<evidence type="ECO:0000256" key="2">
    <source>
        <dbReference type="PROSITE-ProRule" id="PRU00335"/>
    </source>
</evidence>
<evidence type="ECO:0000256" key="1">
    <source>
        <dbReference type="ARBA" id="ARBA00023125"/>
    </source>
</evidence>
<evidence type="ECO:0000313" key="4">
    <source>
        <dbReference type="EMBL" id="CDG22633.1"/>
    </source>
</evidence>
<dbReference type="InterPro" id="IPR001647">
    <property type="entry name" value="HTH_TetR"/>
</dbReference>
<dbReference type="EMBL" id="FO704551">
    <property type="protein sequence ID" value="CDG22633.1"/>
    <property type="molecule type" value="Genomic_DNA"/>
</dbReference>
<name>A0A068R5Z4_9GAMM</name>
<dbReference type="Gene3D" id="1.10.357.10">
    <property type="entry name" value="Tetracycline Repressor, domain 2"/>
    <property type="match status" value="1"/>
</dbReference>
<dbReference type="AlphaFoldDB" id="A0A068R5Z4"/>
<feature type="DNA-binding region" description="H-T-H motif" evidence="2">
    <location>
        <begin position="40"/>
        <end position="59"/>
    </location>
</feature>
<dbReference type="PANTHER" id="PTHR43479">
    <property type="entry name" value="ACREF/ENVCD OPERON REPRESSOR-RELATED"/>
    <property type="match status" value="1"/>
</dbReference>
<feature type="domain" description="HTH tetR-type" evidence="3">
    <location>
        <begin position="17"/>
        <end position="77"/>
    </location>
</feature>